<feature type="region of interest" description="Disordered" evidence="2">
    <location>
        <begin position="118"/>
        <end position="215"/>
    </location>
</feature>
<dbReference type="PANTHER" id="PTHR28638">
    <property type="entry name" value="CELL CYCLE PROGRESSION PROTEIN 1"/>
    <property type="match status" value="1"/>
</dbReference>
<feature type="region of interest" description="Disordered" evidence="2">
    <location>
        <begin position="288"/>
        <end position="313"/>
    </location>
</feature>
<sequence>MSSDSSTSSWTILPSEEPVVETVKPLAGGSDHQEETDASAAGSKDNNQPAKGVKCADELPVEDHLVSGENPDKDQHNSEPVAVCDVLTPSAQEISDGSVNSSEVLLDDSARLSKDLYSSSDSYTLLTPSNEDLTPSALNAEDPGGVEFVQAEESLLRNQTDPQQSGSDLHQEGEESDEPLKTDLGKQAVSGLSVEPEEAEKKTEKVEDEEPEVRKRKSILAALEEIGRREEDEVEEEEIHPRQQEDDDSGFTVNKCILGAVILLGIGTIFFSGVFMDLDEESDYETREIKDTGKQEWLNPEVPPPQANADSSELLNKLNTGEKLISELQGQLQAQQEELDIAQKQAAEGAKEQLQMEEMKKENTPVNPPSSLSSDDPEPGNQGQAGHTEKQAKKPWHDQKQKKDTTREKHDLGEKKEKKERGRSERREESKNDWKRDEEKMYKTKEKQKQHSDEAKQWKGKDWKDKENKHRQVDERKAWKDEGKKEWIEKSRKTDWESKNERKKVKHEKENVGERHTTRDDKTDWKKGKDHLETHNSNENWKGEKEWRKVKDRSKETGRNQREWKEKGEKNKGKKDTEWTIKNDKSQGDAWKERAQRKEWESDNGKVSTWKEKKNQKNGQTWKNKKDKNEKEWKELKDKDKDWKKEPKEEKSFNRDQRKDRSHSEKQAFTDNNHHKVQHMYVDRKPSHKHNKPTIGQPEYWVHQKARLQHSPKPPQQCDSMEKCAQVEKLLPVPLAEFESILQSYLTKAVEAGVDNSKAEELHKLTTEFFKDGTFVHDQMSFEDFIEDVGDILEDMVDENGEDSAIEDEMEGFEKEVMKRFSVPEEKEKKVNGERKKEKGQVHV</sequence>
<dbReference type="PANTHER" id="PTHR28638:SF3">
    <property type="entry name" value="PRE-B-CELL LEUKEMIA TRANSCRIPTION FACTOR-INTERACTING PROTEIN 1 ISOFORM X1"/>
    <property type="match status" value="1"/>
</dbReference>
<feature type="region of interest" description="Disordered" evidence="2">
    <location>
        <begin position="1"/>
        <end position="81"/>
    </location>
</feature>
<keyword evidence="1" id="KW-0175">Coiled coil</keyword>
<dbReference type="Proteomes" id="UP000694680">
    <property type="component" value="Chromosome 16"/>
</dbReference>
<feature type="region of interest" description="Disordered" evidence="2">
    <location>
        <begin position="343"/>
        <end position="676"/>
    </location>
</feature>
<feature type="region of interest" description="Disordered" evidence="2">
    <location>
        <begin position="227"/>
        <end position="250"/>
    </location>
</feature>
<feature type="compositionally biased region" description="Basic and acidic residues" evidence="2">
    <location>
        <begin position="169"/>
        <end position="184"/>
    </location>
</feature>
<feature type="compositionally biased region" description="Polar residues" evidence="2">
    <location>
        <begin position="156"/>
        <end position="168"/>
    </location>
</feature>
<dbReference type="InterPro" id="IPR051990">
    <property type="entry name" value="CCPG1/PBIP1"/>
</dbReference>
<evidence type="ECO:0000256" key="2">
    <source>
        <dbReference type="SAM" id="MobiDB-lite"/>
    </source>
</evidence>
<keyword evidence="4" id="KW-1185">Reference proteome</keyword>
<evidence type="ECO:0000256" key="1">
    <source>
        <dbReference type="ARBA" id="ARBA00023054"/>
    </source>
</evidence>
<proteinExistence type="predicted"/>
<evidence type="ECO:0008006" key="5">
    <source>
        <dbReference type="Google" id="ProtNLM"/>
    </source>
</evidence>
<organism evidence="3 4">
    <name type="scientific">Gouania willdenowi</name>
    <name type="common">Blunt-snouted clingfish</name>
    <name type="synonym">Lepadogaster willdenowi</name>
    <dbReference type="NCBI Taxonomy" id="441366"/>
    <lineage>
        <taxon>Eukaryota</taxon>
        <taxon>Metazoa</taxon>
        <taxon>Chordata</taxon>
        <taxon>Craniata</taxon>
        <taxon>Vertebrata</taxon>
        <taxon>Euteleostomi</taxon>
        <taxon>Actinopterygii</taxon>
        <taxon>Neopterygii</taxon>
        <taxon>Teleostei</taxon>
        <taxon>Neoteleostei</taxon>
        <taxon>Acanthomorphata</taxon>
        <taxon>Ovalentaria</taxon>
        <taxon>Blenniimorphae</taxon>
        <taxon>Blenniiformes</taxon>
        <taxon>Gobiesocoidei</taxon>
        <taxon>Gobiesocidae</taxon>
        <taxon>Gobiesocinae</taxon>
        <taxon>Gouania</taxon>
    </lineage>
</organism>
<gene>
    <name evidence="3" type="primary">pbxip1b</name>
</gene>
<feature type="region of interest" description="Disordered" evidence="2">
    <location>
        <begin position="824"/>
        <end position="844"/>
    </location>
</feature>
<dbReference type="AlphaFoldDB" id="A0A8C5GCI2"/>
<reference evidence="3" key="1">
    <citation type="submission" date="2020-06" db="EMBL/GenBank/DDBJ databases">
        <authorList>
            <consortium name="Wellcome Sanger Institute Data Sharing"/>
        </authorList>
    </citation>
    <scope>NUCLEOTIDE SEQUENCE [LARGE SCALE GENOMIC DNA]</scope>
</reference>
<feature type="compositionally biased region" description="Basic and acidic residues" evidence="2">
    <location>
        <begin position="387"/>
        <end position="500"/>
    </location>
</feature>
<protein>
    <recommendedName>
        <fullName evidence="5">Pre-B-cell leukemia homeobox interacting protein 1b</fullName>
    </recommendedName>
</protein>
<dbReference type="GO" id="GO:0016020">
    <property type="term" value="C:membrane"/>
    <property type="evidence" value="ECO:0007669"/>
    <property type="project" value="TreeGrafter"/>
</dbReference>
<reference evidence="3" key="3">
    <citation type="submission" date="2025-09" db="UniProtKB">
        <authorList>
            <consortium name="Ensembl"/>
        </authorList>
    </citation>
    <scope>IDENTIFICATION</scope>
</reference>
<reference evidence="3" key="2">
    <citation type="submission" date="2025-08" db="UniProtKB">
        <authorList>
            <consortium name="Ensembl"/>
        </authorList>
    </citation>
    <scope>IDENTIFICATION</scope>
</reference>
<dbReference type="Ensembl" id="ENSGWIT00000030814.1">
    <property type="protein sequence ID" value="ENSGWIP00000028252.1"/>
    <property type="gene ID" value="ENSGWIG00000014753.1"/>
</dbReference>
<feature type="compositionally biased region" description="Basic and acidic residues" evidence="2">
    <location>
        <begin position="627"/>
        <end position="674"/>
    </location>
</feature>
<name>A0A8C5GCI2_GOUWI</name>
<feature type="compositionally biased region" description="Low complexity" evidence="2">
    <location>
        <begin position="118"/>
        <end position="129"/>
    </location>
</feature>
<evidence type="ECO:0000313" key="3">
    <source>
        <dbReference type="Ensembl" id="ENSGWIP00000028252.1"/>
    </source>
</evidence>
<feature type="compositionally biased region" description="Basic and acidic residues" evidence="2">
    <location>
        <begin position="54"/>
        <end position="77"/>
    </location>
</feature>
<accession>A0A8C5GCI2</accession>
<evidence type="ECO:0000313" key="4">
    <source>
        <dbReference type="Proteomes" id="UP000694680"/>
    </source>
</evidence>
<feature type="compositionally biased region" description="Basic and acidic residues" evidence="2">
    <location>
        <begin position="507"/>
        <end position="615"/>
    </location>
</feature>